<reference evidence="1" key="1">
    <citation type="submission" date="2018-06" db="EMBL/GenBank/DDBJ databases">
        <authorList>
            <person name="Zhirakovskaya E."/>
        </authorList>
    </citation>
    <scope>NUCLEOTIDE SEQUENCE</scope>
</reference>
<dbReference type="AlphaFoldDB" id="A0A3B0WP18"/>
<protein>
    <submittedName>
        <fullName evidence="1">Uncharacterized protein</fullName>
    </submittedName>
</protein>
<gene>
    <name evidence="1" type="ORF">MNBD_GAMMA02-309</name>
</gene>
<sequence length="298" mass="33908">MRRKWIGRLIVLLLLVLFAVLYVTNESNKIAAAENSAEIDSKPKLNIQLPANKQAKIQESKEPLDLSPKDEIDGVPMLQWLAEINNPVYSDDPVLEVVTLSMDFRMCKYPMQRLVKKTAKHPELKVFMDHAKAKCETYAEQYPLWFNVRDREQSVMSLPTSSIFGEQYKHILAGYYGKHSDLDFDQLNEARLELSLQIKSPSLVSFGALDSGIGITATLDKTAFFMGLLKSKVGIWIYQAHELALQSFSCELPNSRSCEATSFYMLYKCENETAACGLSFQQWYESYTTVGMKKDVEI</sequence>
<dbReference type="EMBL" id="UOFA01000188">
    <property type="protein sequence ID" value="VAW45404.1"/>
    <property type="molecule type" value="Genomic_DNA"/>
</dbReference>
<proteinExistence type="predicted"/>
<organism evidence="1">
    <name type="scientific">hydrothermal vent metagenome</name>
    <dbReference type="NCBI Taxonomy" id="652676"/>
    <lineage>
        <taxon>unclassified sequences</taxon>
        <taxon>metagenomes</taxon>
        <taxon>ecological metagenomes</taxon>
    </lineage>
</organism>
<feature type="non-terminal residue" evidence="1">
    <location>
        <position position="298"/>
    </location>
</feature>
<evidence type="ECO:0000313" key="1">
    <source>
        <dbReference type="EMBL" id="VAW45404.1"/>
    </source>
</evidence>
<name>A0A3B0WP18_9ZZZZ</name>
<accession>A0A3B0WP18</accession>